<dbReference type="PROSITE" id="PS00916">
    <property type="entry name" value="PI3_4_KINASE_2"/>
    <property type="match status" value="1"/>
</dbReference>
<dbReference type="PROSITE" id="PS00915">
    <property type="entry name" value="PI3_4_KINASE_1"/>
    <property type="match status" value="1"/>
</dbReference>
<dbReference type="RefSeq" id="XP_024944917.1">
    <property type="nucleotide sequence ID" value="XM_025089149.1"/>
</dbReference>
<evidence type="ECO:0000256" key="11">
    <source>
        <dbReference type="ARBA" id="ARBA00047899"/>
    </source>
</evidence>
<proteinExistence type="predicted"/>
<keyword evidence="7 18" id="KW-0418">Kinase</keyword>
<dbReference type="KEGG" id="ccin:107271877"/>
<evidence type="ECO:0000256" key="12">
    <source>
        <dbReference type="ARBA" id="ARBA00048679"/>
    </source>
</evidence>
<dbReference type="InterPro" id="IPR044107">
    <property type="entry name" value="PIKKc_ATM"/>
</dbReference>
<feature type="domain" description="FAT" evidence="15">
    <location>
        <begin position="1826"/>
        <end position="2433"/>
    </location>
</feature>
<dbReference type="FunFam" id="3.30.1010.10:FF:000023">
    <property type="entry name" value="Serine/threonine-protein kinase ATM"/>
    <property type="match status" value="1"/>
</dbReference>
<dbReference type="PANTHER" id="PTHR37079:SF4">
    <property type="entry name" value="SERINE_THREONINE-PROTEIN KINASE ATM"/>
    <property type="match status" value="1"/>
</dbReference>
<comment type="catalytic activity">
    <reaction evidence="11">
        <text>L-threonyl-[protein] + ATP = O-phospho-L-threonyl-[protein] + ADP + H(+)</text>
        <dbReference type="Rhea" id="RHEA:46608"/>
        <dbReference type="Rhea" id="RHEA-COMP:11060"/>
        <dbReference type="Rhea" id="RHEA-COMP:11605"/>
        <dbReference type="ChEBI" id="CHEBI:15378"/>
        <dbReference type="ChEBI" id="CHEBI:30013"/>
        <dbReference type="ChEBI" id="CHEBI:30616"/>
        <dbReference type="ChEBI" id="CHEBI:61977"/>
        <dbReference type="ChEBI" id="CHEBI:456216"/>
        <dbReference type="EC" id="2.7.11.1"/>
    </reaction>
</comment>
<evidence type="ECO:0000256" key="9">
    <source>
        <dbReference type="ARBA" id="ARBA00023242"/>
    </source>
</evidence>
<dbReference type="PROSITE" id="PS51190">
    <property type="entry name" value="FATC"/>
    <property type="match status" value="1"/>
</dbReference>
<dbReference type="GO" id="GO:0005524">
    <property type="term" value="F:ATP binding"/>
    <property type="evidence" value="ECO:0007669"/>
    <property type="project" value="UniProtKB-KW"/>
</dbReference>
<feature type="domain" description="FATC" evidence="16">
    <location>
        <begin position="2857"/>
        <end position="2889"/>
    </location>
</feature>
<keyword evidence="17" id="KW-1185">Reference proteome</keyword>
<dbReference type="GO" id="GO:0005634">
    <property type="term" value="C:nucleus"/>
    <property type="evidence" value="ECO:0007669"/>
    <property type="project" value="UniProtKB-SubCell"/>
</dbReference>
<keyword evidence="9" id="KW-0539">Nucleus</keyword>
<dbReference type="CDD" id="cd05171">
    <property type="entry name" value="PIKKc_ATM"/>
    <property type="match status" value="1"/>
</dbReference>
<reference evidence="18" key="1">
    <citation type="submission" date="2025-08" db="UniProtKB">
        <authorList>
            <consortium name="RefSeq"/>
        </authorList>
    </citation>
    <scope>IDENTIFICATION</scope>
</reference>
<organism evidence="17 18">
    <name type="scientific">Cephus cinctus</name>
    <name type="common">Wheat stem sawfly</name>
    <dbReference type="NCBI Taxonomy" id="211228"/>
    <lineage>
        <taxon>Eukaryota</taxon>
        <taxon>Metazoa</taxon>
        <taxon>Ecdysozoa</taxon>
        <taxon>Arthropoda</taxon>
        <taxon>Hexapoda</taxon>
        <taxon>Insecta</taxon>
        <taxon>Pterygota</taxon>
        <taxon>Neoptera</taxon>
        <taxon>Endopterygota</taxon>
        <taxon>Hymenoptera</taxon>
        <taxon>Cephoidea</taxon>
        <taxon>Cephidae</taxon>
        <taxon>Cephus</taxon>
    </lineage>
</organism>
<dbReference type="PROSITE" id="PS51189">
    <property type="entry name" value="FAT"/>
    <property type="match status" value="1"/>
</dbReference>
<evidence type="ECO:0000259" key="14">
    <source>
        <dbReference type="PROSITE" id="PS50290"/>
    </source>
</evidence>
<dbReference type="InterPro" id="IPR018936">
    <property type="entry name" value="PI3/4_kinase_CS"/>
</dbReference>
<name>A0AAJ7W5R8_CEPCN</name>
<dbReference type="GO" id="GO:0004674">
    <property type="term" value="F:protein serine/threonine kinase activity"/>
    <property type="evidence" value="ECO:0007669"/>
    <property type="project" value="UniProtKB-KW"/>
</dbReference>
<dbReference type="Proteomes" id="UP000694920">
    <property type="component" value="Unplaced"/>
</dbReference>
<dbReference type="Pfam" id="PF02259">
    <property type="entry name" value="FAT"/>
    <property type="match status" value="1"/>
</dbReference>
<dbReference type="Gene3D" id="1.10.1070.11">
    <property type="entry name" value="Phosphatidylinositol 3-/4-kinase, catalytic domain"/>
    <property type="match status" value="1"/>
</dbReference>
<dbReference type="PROSITE" id="PS50290">
    <property type="entry name" value="PI3_4_KINASE_3"/>
    <property type="match status" value="1"/>
</dbReference>
<evidence type="ECO:0000256" key="3">
    <source>
        <dbReference type="ARBA" id="ARBA00022527"/>
    </source>
</evidence>
<dbReference type="EC" id="2.7.11.1" evidence="2"/>
<dbReference type="InterPro" id="IPR038980">
    <property type="entry name" value="ATM_plant"/>
</dbReference>
<evidence type="ECO:0000256" key="13">
    <source>
        <dbReference type="ARBA" id="ARBA00073111"/>
    </source>
</evidence>
<accession>A0AAJ7W5R8</accession>
<keyword evidence="10" id="KW-0131">Cell cycle</keyword>
<dbReference type="InterPro" id="IPR016024">
    <property type="entry name" value="ARM-type_fold"/>
</dbReference>
<protein>
    <recommendedName>
        <fullName evidence="13">Serine/threonine-protein kinase ATM</fullName>
        <ecNumber evidence="2">2.7.11.1</ecNumber>
    </recommendedName>
</protein>
<sequence>MAYSKLINDILKYSEASKAADRKKFIMSLQELYENQDALNEINEMSEKGIFGHINWTTILNCVHKMILSEADRLVGKKIGKVSPDGRNMCALMLRTVLYGNGSNKIYLNGSDLIMAVVQVLKRSTCHAYSHWQDTYMAILINHIIPIRQYWSTISLDNWTELILTCLSLYKNPPSTINRSTILCAIQKLILHGSLQSHLALNIKNHLSWLEKVFRHVKTTDENLAEPTYTLAKTICQIIAVENRSVLCEFSERIAPEIIGQETNSEKLELLLLFVQVHHPQGATMSQDVAYACDWDKWNAICMNLYTTIIRDCNPKILDKSFLKLASEVSWQLLHRYEGITDNRTSLDIPEDFPPTKRRRLSTVFNDPTTMVFSKNLEQSWIWIQVSAALIRKYPDTLKPEDFMPFLKTVSELIKCSCNNKSVMNSVCELAAAIVSIEQKFTTGIVKPTHTKEHWEEIWSTALRYLSMNQNEVAVHNLLQSIIKFKKTLNFNGLLDLYVRKVLTWTLLNFHTLVVLCESSIISDTVIQYNEYNERNSEESIRNVLIKRILEIPWNKMFTQIPVKDLCDLLIRITLKSSYVKCQDNDNIYQETMYKTVSILQHGILEDTELINLRNIEKCHLSANFEIDLRRPLNRTASTKDQKHSMNILFTDNAVECLVSKLLSVVENFMDSEISVRIMHATMIAKVASTVKELNMDPDNTRIIRLTTAVKGILENVYMFLADHETIEMKKHNFTYMVNILRALTILHDTSYDKDITEVITSQLTVEIVKNIYTLLNTEDDTIVEEISIVNTYLEYEELNAKHEELRRDKSCEVYKQDVIKMEVINTLMSMCCKAQRFQKILLDHVMKIDLYESSSITDLRIAMVALKRLTLMEEDLISEDTIEIPIKFLQGLFTRWRGDEEAVRSVLTIVSDFLKHVIKHGGNDERIIVMKMLNDIHNLISDKRYGPLVAVEFLKCLGEIAKLDPSFSWSKYSDFAEVDDDTPFVEKVLVYIESPFYLVQLEAVQSLYIIFSLSNVEFKWQKNFFNKLIAVVRKPFAIGEELSEWEKVDVETTRLSVALLSLAVVICASGMLQCEAVLALLKIVLDKEMNIDKVKKVLQVIANTKKMKEPCQLVEDNMNYILTHWLMSQYPLDSFPRELVRCVNGEEFYRSYMHILAPIKIQKCQLTDVIDLCNKYQLSFKETIDKCFPSILSWLLPFVCEEPAGSSLATCTVDAAYVNKIFVNLRYNKNEFESVSRFSDMLLKKLDMVLISLIEKLHDEIHFAKLFNRKLHLPTSEPLEYKNETVLKCLDNLKNLLPREGGVSQTKLIQYLACQVPSVIQRVFLHFAYKIYSQKFTEQKLKAFYHYAYFSTAVIQELRENYFDDMSTFIIRDISHTLLNLIKEDIPVLSELCCEFFLLLLKYVVPVRSNEFKDILSFIVTSLTPIVQNGKIPGAEELLKYLIVDKKEILSTAIQKLDSFPNHEAFREMREVHDSLRYSNYSAHRLEKEIEHFLKAGNKKNLNCSIEGLSHLRHQLSAKKSELKNMYNHLEGLRGFAEDCASSLLHKLIYRLVKLTSSPDSNIALEAAKCLGELGPADLTTMILYPEKSHLNVDINSIEMLTYNIVILLSDFLIDSDFELRQASANGLYTVFDSFWGQKLTDKNYLTSLEEAMEEFELRLRIEYVYPFLNKHRENKKHIKIDFKSFRSCFDVGNDFWVGKLTRSHNEWITNITINVIECFSDFYLTELTPVCKLNVQFCETILPRIFVLIVLMEKKDASIICSCINQFFHNHIHYSSELELTSSPSQSPKRICLNYESVKSMLNIVNFIRVQCSDVIQLDLDYINIAKAAQYCSAYFTSILYAELWCESLLNGRRIIKELPLIDYICEEYPEKGKVLQDILKEACIEIGDPDAIYGCGSSHLLDRSSRIQHYTHLRQWDKVMLAQDLDLCYGNSIATRGLLNALQHSGLHYLVGRFMQTIDRAQENIDDFVYDNAWRLADWNISTARQVRNSLRDGNDCPRSVINDDYNFFHFQALKSFHESNTASVKAFLDIACECVVKALRNTSLESSKTVYPKLSQLHMLREVEELSSAKPTNYMNVLNKWYEEDFVNTNDFQYVEPILSQRIIMYQIKESLKNDPVIKDTLINTYLKIAEVAVEQGYQQTAARALDSLKKQYNLPQEMQDQLDYQDALLSWIMGDQNIARFRMRNLMSRDSPSPSLRAKALRIYGNWMVETKSENPQTVIHKYYEQSIDISMSIKEPEPCDLKNLYDTQAALAQFADTQYRQRVAYVQSSRFESIRECAEYSRDAASNYNRTAQDADMRTAVMLSKKQSRNDVAELENIQMEKNMYLLLAMRYYMQTLQETEDHNFIIFRLVSLWLDNTSDEKLNDLFDKNLDRIASHKFIPLVPQLAPHLNDDLSQGFAMKIYMLLMRCAKEHPHHTLPVLLALAQLYKDYEYTKKLPPKPEQRVRGAQKLINELLYSHIKPIIKNMTTLTDALVQFANYEFTRNKISKTCKIPRQQKIYNVKDLIHTIVPSLPIDIKVNRDYQEIIGVRKYSEIFESVGGINAPKKVTCVGTDGISRNQLLKGKDDMRQDAVMQQVFTVMNSLLKASKETKRRNLYIRTYKVVPLTQRSGILEWCEDTLPIAKILVGSDYLSGVHKKYYPEDYTALECRTKISNVAGQSHDIKLKAYLDCCKHLQPAFHHFFTETYVSPETWFERRLAYVRSVATTSIIGYILGLGDRHLTNILIDKTTAEVIHIDFGIAFERGKLLTTPETIPFRLTRDLEVAMGVSGVEGVMRRSCEKTMSVLREQREIIITLLQVLLYDPLFHWAQLKNDKMQKTVGGHDSTSETNKLAERALLRVEQKLQGTEEGIASSVSGQVERLIQEARDPANLCKVYYGWQAYL</sequence>
<dbReference type="PANTHER" id="PTHR37079">
    <property type="entry name" value="SERINE/THREONINE-PROTEIN KINASE ATM"/>
    <property type="match status" value="1"/>
</dbReference>
<evidence type="ECO:0000259" key="15">
    <source>
        <dbReference type="PROSITE" id="PS51189"/>
    </source>
</evidence>
<dbReference type="InterPro" id="IPR014009">
    <property type="entry name" value="PIK_FAT"/>
</dbReference>
<dbReference type="InterPro" id="IPR003152">
    <property type="entry name" value="FATC_dom"/>
</dbReference>
<dbReference type="Pfam" id="PF02260">
    <property type="entry name" value="FATC"/>
    <property type="match status" value="1"/>
</dbReference>
<evidence type="ECO:0000256" key="7">
    <source>
        <dbReference type="ARBA" id="ARBA00022777"/>
    </source>
</evidence>
<dbReference type="GO" id="GO:0006281">
    <property type="term" value="P:DNA repair"/>
    <property type="evidence" value="ECO:0007669"/>
    <property type="project" value="InterPro"/>
</dbReference>
<evidence type="ECO:0000256" key="1">
    <source>
        <dbReference type="ARBA" id="ARBA00004123"/>
    </source>
</evidence>
<keyword evidence="4" id="KW-0808">Transferase</keyword>
<dbReference type="SMART" id="SM00146">
    <property type="entry name" value="PI3Kc"/>
    <property type="match status" value="1"/>
</dbReference>
<dbReference type="SMART" id="SM01343">
    <property type="entry name" value="FATC"/>
    <property type="match status" value="1"/>
</dbReference>
<keyword evidence="8" id="KW-0067">ATP-binding</keyword>
<dbReference type="InterPro" id="IPR000403">
    <property type="entry name" value="PI3/4_kinase_cat_dom"/>
</dbReference>
<keyword evidence="3" id="KW-0723">Serine/threonine-protein kinase</keyword>
<dbReference type="InterPro" id="IPR011009">
    <property type="entry name" value="Kinase-like_dom_sf"/>
</dbReference>
<evidence type="ECO:0000313" key="17">
    <source>
        <dbReference type="Proteomes" id="UP000694920"/>
    </source>
</evidence>
<dbReference type="Gene3D" id="3.30.1010.10">
    <property type="entry name" value="Phosphatidylinositol 3-kinase Catalytic Subunit, Chain A, domain 4"/>
    <property type="match status" value="1"/>
</dbReference>
<evidence type="ECO:0000259" key="16">
    <source>
        <dbReference type="PROSITE" id="PS51190"/>
    </source>
</evidence>
<dbReference type="InterPro" id="IPR036940">
    <property type="entry name" value="PI3/4_kinase_cat_sf"/>
</dbReference>
<dbReference type="Pfam" id="PF00454">
    <property type="entry name" value="PI3_PI4_kinase"/>
    <property type="match status" value="1"/>
</dbReference>
<feature type="domain" description="PI3K/PI4K catalytic" evidence="14">
    <location>
        <begin position="2538"/>
        <end position="2873"/>
    </location>
</feature>
<comment type="subcellular location">
    <subcellularLocation>
        <location evidence="1">Nucleus</location>
    </subcellularLocation>
</comment>
<evidence type="ECO:0000256" key="8">
    <source>
        <dbReference type="ARBA" id="ARBA00022840"/>
    </source>
</evidence>
<dbReference type="SUPFAM" id="SSF56112">
    <property type="entry name" value="Protein kinase-like (PK-like)"/>
    <property type="match status" value="1"/>
</dbReference>
<gene>
    <name evidence="18" type="primary">LOC107271877</name>
</gene>
<dbReference type="InterPro" id="IPR003151">
    <property type="entry name" value="PIK-rel_kinase_FAT"/>
</dbReference>
<evidence type="ECO:0000256" key="4">
    <source>
        <dbReference type="ARBA" id="ARBA00022679"/>
    </source>
</evidence>
<evidence type="ECO:0000256" key="6">
    <source>
        <dbReference type="ARBA" id="ARBA00022763"/>
    </source>
</evidence>
<evidence type="ECO:0000256" key="2">
    <source>
        <dbReference type="ARBA" id="ARBA00012513"/>
    </source>
</evidence>
<dbReference type="CTD" id="41839"/>
<keyword evidence="6" id="KW-0227">DNA damage</keyword>
<evidence type="ECO:0000256" key="5">
    <source>
        <dbReference type="ARBA" id="ARBA00022741"/>
    </source>
</evidence>
<dbReference type="SUPFAM" id="SSF48371">
    <property type="entry name" value="ARM repeat"/>
    <property type="match status" value="2"/>
</dbReference>
<comment type="catalytic activity">
    <reaction evidence="12">
        <text>L-seryl-[protein] + ATP = O-phospho-L-seryl-[protein] + ADP + H(+)</text>
        <dbReference type="Rhea" id="RHEA:17989"/>
        <dbReference type="Rhea" id="RHEA-COMP:9863"/>
        <dbReference type="Rhea" id="RHEA-COMP:11604"/>
        <dbReference type="ChEBI" id="CHEBI:15378"/>
        <dbReference type="ChEBI" id="CHEBI:29999"/>
        <dbReference type="ChEBI" id="CHEBI:30616"/>
        <dbReference type="ChEBI" id="CHEBI:83421"/>
        <dbReference type="ChEBI" id="CHEBI:456216"/>
        <dbReference type="EC" id="2.7.11.1"/>
    </reaction>
</comment>
<evidence type="ECO:0000256" key="10">
    <source>
        <dbReference type="ARBA" id="ARBA00023306"/>
    </source>
</evidence>
<evidence type="ECO:0000313" key="18">
    <source>
        <dbReference type="RefSeq" id="XP_024944917.1"/>
    </source>
</evidence>
<keyword evidence="5" id="KW-0547">Nucleotide-binding</keyword>
<dbReference type="GeneID" id="107271877"/>